<protein>
    <submittedName>
        <fullName evidence="5">Uncharacterized protein</fullName>
    </submittedName>
</protein>
<dbReference type="EMBL" id="JBBNAE010000003">
    <property type="protein sequence ID" value="KAK9138238.1"/>
    <property type="molecule type" value="Genomic_DNA"/>
</dbReference>
<evidence type="ECO:0000256" key="1">
    <source>
        <dbReference type="ARBA" id="ARBA00009861"/>
    </source>
</evidence>
<dbReference type="InterPro" id="IPR023213">
    <property type="entry name" value="CAT-like_dom_sf"/>
</dbReference>
<keyword evidence="6" id="KW-1185">Reference proteome</keyword>
<dbReference type="AlphaFoldDB" id="A0AAP0JQB9"/>
<dbReference type="Gene3D" id="3.30.559.10">
    <property type="entry name" value="Chloramphenicol acetyltransferase-like domain"/>
    <property type="match status" value="1"/>
</dbReference>
<proteinExistence type="inferred from homology"/>
<keyword evidence="4" id="KW-0472">Membrane</keyword>
<comment type="similarity">
    <text evidence="1">Belongs to the plant acyltransferase family.</text>
</comment>
<dbReference type="PANTHER" id="PTHR31147:SF1">
    <property type="entry name" value="ACYL TRANSFERASE 4"/>
    <property type="match status" value="1"/>
</dbReference>
<sequence>MLRTGVMKGHVETLKNVALMSIVVGFVLYPIMVTIMMHTHGTCVCIFSIFFFFDQRRNSVSVNGMWRENGHDEPIDGEIRTEERRLNVGIDRERAKGQGTLPRKSVVLMKVLIIKEAKARLPTEFNKWIYTGADEGEEPFAPPLNYTTLFISEWGRLGFNEVDYGSGCPLYVMPIQGSSIIPVGIVCLPP</sequence>
<reference evidence="5 6" key="1">
    <citation type="submission" date="2024-01" db="EMBL/GenBank/DDBJ databases">
        <title>Genome assemblies of Stephania.</title>
        <authorList>
            <person name="Yang L."/>
        </authorList>
    </citation>
    <scope>NUCLEOTIDE SEQUENCE [LARGE SCALE GENOMIC DNA]</scope>
    <source>
        <strain evidence="5">QJT</strain>
        <tissue evidence="5">Leaf</tissue>
    </source>
</reference>
<dbReference type="InterPro" id="IPR050898">
    <property type="entry name" value="Plant_acyltransferase"/>
</dbReference>
<dbReference type="PANTHER" id="PTHR31147">
    <property type="entry name" value="ACYL TRANSFERASE 4"/>
    <property type="match status" value="1"/>
</dbReference>
<keyword evidence="4" id="KW-1133">Transmembrane helix</keyword>
<evidence type="ECO:0000313" key="5">
    <source>
        <dbReference type="EMBL" id="KAK9138238.1"/>
    </source>
</evidence>
<keyword evidence="2" id="KW-0808">Transferase</keyword>
<evidence type="ECO:0000256" key="3">
    <source>
        <dbReference type="ARBA" id="ARBA00023315"/>
    </source>
</evidence>
<keyword evidence="4" id="KW-0812">Transmembrane</keyword>
<gene>
    <name evidence="5" type="ORF">Sjap_008832</name>
</gene>
<feature type="transmembrane region" description="Helical" evidence="4">
    <location>
        <begin position="20"/>
        <end position="53"/>
    </location>
</feature>
<keyword evidence="3" id="KW-0012">Acyltransferase</keyword>
<dbReference type="Proteomes" id="UP001417504">
    <property type="component" value="Unassembled WGS sequence"/>
</dbReference>
<comment type="caution">
    <text evidence="5">The sequence shown here is derived from an EMBL/GenBank/DDBJ whole genome shotgun (WGS) entry which is preliminary data.</text>
</comment>
<organism evidence="5 6">
    <name type="scientific">Stephania japonica</name>
    <dbReference type="NCBI Taxonomy" id="461633"/>
    <lineage>
        <taxon>Eukaryota</taxon>
        <taxon>Viridiplantae</taxon>
        <taxon>Streptophyta</taxon>
        <taxon>Embryophyta</taxon>
        <taxon>Tracheophyta</taxon>
        <taxon>Spermatophyta</taxon>
        <taxon>Magnoliopsida</taxon>
        <taxon>Ranunculales</taxon>
        <taxon>Menispermaceae</taxon>
        <taxon>Menispermoideae</taxon>
        <taxon>Cissampelideae</taxon>
        <taxon>Stephania</taxon>
    </lineage>
</organism>
<evidence type="ECO:0000256" key="4">
    <source>
        <dbReference type="SAM" id="Phobius"/>
    </source>
</evidence>
<name>A0AAP0JQB9_9MAGN</name>
<evidence type="ECO:0000313" key="6">
    <source>
        <dbReference type="Proteomes" id="UP001417504"/>
    </source>
</evidence>
<dbReference type="GO" id="GO:0016746">
    <property type="term" value="F:acyltransferase activity"/>
    <property type="evidence" value="ECO:0007669"/>
    <property type="project" value="UniProtKB-KW"/>
</dbReference>
<accession>A0AAP0JQB9</accession>
<evidence type="ECO:0000256" key="2">
    <source>
        <dbReference type="ARBA" id="ARBA00022679"/>
    </source>
</evidence>